<keyword evidence="1" id="KW-1133">Transmembrane helix</keyword>
<dbReference type="HOGENOM" id="CLU_2509302_0_0_6"/>
<evidence type="ECO:0000313" key="2">
    <source>
        <dbReference type="EMBL" id="KFI20748.1"/>
    </source>
</evidence>
<name>A0A0E2Z4Z4_9GAMM</name>
<feature type="transmembrane region" description="Helical" evidence="1">
    <location>
        <begin position="51"/>
        <end position="71"/>
    </location>
</feature>
<evidence type="ECO:0000256" key="1">
    <source>
        <dbReference type="SAM" id="Phobius"/>
    </source>
</evidence>
<dbReference type="EMBL" id="JPGN01000009">
    <property type="protein sequence ID" value="KFI20748.1"/>
    <property type="molecule type" value="Genomic_DNA"/>
</dbReference>
<accession>A0A0E2Z4Z4</accession>
<organism evidence="2 3">
    <name type="scientific">Nitrosococcus oceani C-27</name>
    <dbReference type="NCBI Taxonomy" id="314279"/>
    <lineage>
        <taxon>Bacteria</taxon>
        <taxon>Pseudomonadati</taxon>
        <taxon>Pseudomonadota</taxon>
        <taxon>Gammaproteobacteria</taxon>
        <taxon>Chromatiales</taxon>
        <taxon>Chromatiaceae</taxon>
        <taxon>Nitrosococcus</taxon>
    </lineage>
</organism>
<gene>
    <name evidence="2" type="ORF">IB75_01355</name>
</gene>
<keyword evidence="1" id="KW-0472">Membrane</keyword>
<protein>
    <submittedName>
        <fullName evidence="2">Uncharacterized protein</fullName>
    </submittedName>
</protein>
<evidence type="ECO:0000313" key="3">
    <source>
        <dbReference type="Proteomes" id="UP000028839"/>
    </source>
</evidence>
<comment type="caution">
    <text evidence="2">The sequence shown here is derived from an EMBL/GenBank/DDBJ whole genome shotgun (WGS) entry which is preliminary data.</text>
</comment>
<dbReference type="Proteomes" id="UP000028839">
    <property type="component" value="Unassembled WGS sequence"/>
</dbReference>
<proteinExistence type="predicted"/>
<dbReference type="AlphaFoldDB" id="A0A0E2Z4Z4"/>
<keyword evidence="1" id="KW-0812">Transmembrane</keyword>
<reference evidence="2 3" key="1">
    <citation type="submission" date="2014-07" db="EMBL/GenBank/DDBJ databases">
        <title>Comparative analysis of Nitrosococcus oceani genome inventories of strains from Pacific and Atlantic gyres.</title>
        <authorList>
            <person name="Lim C.K."/>
            <person name="Wang L."/>
            <person name="Sayavedra-Soto L.A."/>
            <person name="Klotz M.G."/>
        </authorList>
    </citation>
    <scope>NUCLEOTIDE SEQUENCE [LARGE SCALE GENOMIC DNA]</scope>
    <source>
        <strain evidence="2 3">C-27</strain>
    </source>
</reference>
<sequence>MGIKVLSFPASKAWDEGEFDAAPVTKIMVSVGKNSKLLHAPDDRFDAHAEMGQGGVVFFFSLVGFPFLSFLGNVEESALFLIAPM</sequence>